<dbReference type="EMBL" id="KN880569">
    <property type="protein sequence ID" value="KIY65996.1"/>
    <property type="molecule type" value="Genomic_DNA"/>
</dbReference>
<dbReference type="Proteomes" id="UP000054007">
    <property type="component" value="Unassembled WGS sequence"/>
</dbReference>
<dbReference type="InterPro" id="IPR045340">
    <property type="entry name" value="DUF6533"/>
</dbReference>
<feature type="transmembrane region" description="Helical" evidence="1">
    <location>
        <begin position="187"/>
        <end position="207"/>
    </location>
</feature>
<dbReference type="AlphaFoldDB" id="A0A0D7B8Z8"/>
<accession>A0A0D7B8Z8</accession>
<name>A0A0D7B8Z8_9AGAR</name>
<protein>
    <recommendedName>
        <fullName evidence="2">DUF6533 domain-containing protein</fullName>
    </recommendedName>
</protein>
<reference evidence="3 4" key="1">
    <citation type="journal article" date="2015" name="Fungal Genet. Biol.">
        <title>Evolution of novel wood decay mechanisms in Agaricales revealed by the genome sequences of Fistulina hepatica and Cylindrobasidium torrendii.</title>
        <authorList>
            <person name="Floudas D."/>
            <person name="Held B.W."/>
            <person name="Riley R."/>
            <person name="Nagy L.G."/>
            <person name="Koehler G."/>
            <person name="Ransdell A.S."/>
            <person name="Younus H."/>
            <person name="Chow J."/>
            <person name="Chiniquy J."/>
            <person name="Lipzen A."/>
            <person name="Tritt A."/>
            <person name="Sun H."/>
            <person name="Haridas S."/>
            <person name="LaButti K."/>
            <person name="Ohm R.A."/>
            <person name="Kues U."/>
            <person name="Blanchette R.A."/>
            <person name="Grigoriev I.V."/>
            <person name="Minto R.E."/>
            <person name="Hibbett D.S."/>
        </authorList>
    </citation>
    <scope>NUCLEOTIDE SEQUENCE [LARGE SCALE GENOMIC DNA]</scope>
    <source>
        <strain evidence="3 4">FP15055 ss-10</strain>
    </source>
</reference>
<feature type="transmembrane region" description="Helical" evidence="1">
    <location>
        <begin position="106"/>
        <end position="125"/>
    </location>
</feature>
<keyword evidence="1" id="KW-0472">Membrane</keyword>
<evidence type="ECO:0000313" key="4">
    <source>
        <dbReference type="Proteomes" id="UP000054007"/>
    </source>
</evidence>
<keyword evidence="4" id="KW-1185">Reference proteome</keyword>
<sequence length="358" mass="40339">MASEVDYYDLRVAQYLNLVAFVVLYYDWIITLGQEISRMWTIDNVSFSVVGYYLNRYVCLLGHIPVVLQFFVNMEPGEQKTKLCVSTICSLKTINLRYRRCHTLQLYHQLYAIAIQVIVSTVLIIRTYALYGRSRRIAAFQITVALVALGVGIYALFSGRSKGAPVPDLPLYVGCTSGVAKDTAERIGAAWSSMLVFDGVIFYLTVHKAIELNKQRGVNLLRILLRDGAVYFAVMIIANVANIITFFVGRPYFRGAITTFMNVISSTMVSRLILNLRDPKLSSSAGRHWMSTSIADYPIMTTLDPQYTSMQPTSRVFTQGERETGFLGVLAEDEEDDNISLCIEGDIELRERNAYKVT</sequence>
<evidence type="ECO:0000313" key="3">
    <source>
        <dbReference type="EMBL" id="KIY65996.1"/>
    </source>
</evidence>
<feature type="transmembrane region" description="Helical" evidence="1">
    <location>
        <begin position="228"/>
        <end position="249"/>
    </location>
</feature>
<dbReference type="Pfam" id="PF20151">
    <property type="entry name" value="DUF6533"/>
    <property type="match status" value="1"/>
</dbReference>
<feature type="transmembrane region" description="Helical" evidence="1">
    <location>
        <begin position="137"/>
        <end position="157"/>
    </location>
</feature>
<keyword evidence="1" id="KW-1133">Transmembrane helix</keyword>
<dbReference type="OrthoDB" id="3261349at2759"/>
<feature type="domain" description="DUF6533" evidence="2">
    <location>
        <begin position="15"/>
        <end position="60"/>
    </location>
</feature>
<gene>
    <name evidence="3" type="ORF">CYLTODRAFT_399460</name>
</gene>
<proteinExistence type="predicted"/>
<feature type="transmembrane region" description="Helical" evidence="1">
    <location>
        <begin position="12"/>
        <end position="32"/>
    </location>
</feature>
<keyword evidence="1" id="KW-0812">Transmembrane</keyword>
<evidence type="ECO:0000256" key="1">
    <source>
        <dbReference type="SAM" id="Phobius"/>
    </source>
</evidence>
<feature type="transmembrane region" description="Helical" evidence="1">
    <location>
        <begin position="53"/>
        <end position="72"/>
    </location>
</feature>
<organism evidence="3 4">
    <name type="scientific">Cylindrobasidium torrendii FP15055 ss-10</name>
    <dbReference type="NCBI Taxonomy" id="1314674"/>
    <lineage>
        <taxon>Eukaryota</taxon>
        <taxon>Fungi</taxon>
        <taxon>Dikarya</taxon>
        <taxon>Basidiomycota</taxon>
        <taxon>Agaricomycotina</taxon>
        <taxon>Agaricomycetes</taxon>
        <taxon>Agaricomycetidae</taxon>
        <taxon>Agaricales</taxon>
        <taxon>Marasmiineae</taxon>
        <taxon>Physalacriaceae</taxon>
        <taxon>Cylindrobasidium</taxon>
    </lineage>
</organism>
<evidence type="ECO:0000259" key="2">
    <source>
        <dbReference type="Pfam" id="PF20151"/>
    </source>
</evidence>